<proteinExistence type="predicted"/>
<evidence type="ECO:0000256" key="1">
    <source>
        <dbReference type="SAM" id="MobiDB-lite"/>
    </source>
</evidence>
<comment type="caution">
    <text evidence="2">The sequence shown here is derived from an EMBL/GenBank/DDBJ whole genome shotgun (WGS) entry which is preliminary data.</text>
</comment>
<protein>
    <submittedName>
        <fullName evidence="2">Uncharacterized protein</fullName>
    </submittedName>
</protein>
<dbReference type="EMBL" id="JAGHQM010001992">
    <property type="protein sequence ID" value="KAH0551485.1"/>
    <property type="molecule type" value="Genomic_DNA"/>
</dbReference>
<dbReference type="Proteomes" id="UP000750711">
    <property type="component" value="Unassembled WGS sequence"/>
</dbReference>
<accession>A0A9P8IFR1</accession>
<reference evidence="2" key="1">
    <citation type="submission" date="2021-03" db="EMBL/GenBank/DDBJ databases">
        <title>Comparative genomics and phylogenomic investigation of the class Geoglossomycetes provide insights into ecological specialization and systematics.</title>
        <authorList>
            <person name="Melie T."/>
            <person name="Pirro S."/>
            <person name="Miller A.N."/>
            <person name="Quandt A."/>
        </authorList>
    </citation>
    <scope>NUCLEOTIDE SEQUENCE</scope>
    <source>
        <strain evidence="2">CAQ_001_2017</strain>
    </source>
</reference>
<sequence length="125" mass="13476">MFPGATRKAIEERIAKLKREAKAAVDPGGASVTTPRKRKNSVEDGDVDGPPAPKKKKTERLDRKGKGFPNPPERTESPVVESLYPLPKRGEPDTESMLSEVDSVIFCAERSVSGEGSGGEQGKNE</sequence>
<feature type="region of interest" description="Disordered" evidence="1">
    <location>
        <begin position="18"/>
        <end position="97"/>
    </location>
</feature>
<gene>
    <name evidence="2" type="ORF">GP486_007301</name>
</gene>
<dbReference type="AlphaFoldDB" id="A0A9P8IFR1"/>
<evidence type="ECO:0000313" key="3">
    <source>
        <dbReference type="Proteomes" id="UP000750711"/>
    </source>
</evidence>
<evidence type="ECO:0000313" key="2">
    <source>
        <dbReference type="EMBL" id="KAH0551485.1"/>
    </source>
</evidence>
<organism evidence="2 3">
    <name type="scientific">Trichoglossum hirsutum</name>
    <dbReference type="NCBI Taxonomy" id="265104"/>
    <lineage>
        <taxon>Eukaryota</taxon>
        <taxon>Fungi</taxon>
        <taxon>Dikarya</taxon>
        <taxon>Ascomycota</taxon>
        <taxon>Pezizomycotina</taxon>
        <taxon>Geoglossomycetes</taxon>
        <taxon>Geoglossales</taxon>
        <taxon>Geoglossaceae</taxon>
        <taxon>Trichoglossum</taxon>
    </lineage>
</organism>
<name>A0A9P8IFR1_9PEZI</name>
<keyword evidence="3" id="KW-1185">Reference proteome</keyword>